<evidence type="ECO:0000313" key="1">
    <source>
        <dbReference type="EMBL" id="KAB2048245.1"/>
    </source>
</evidence>
<accession>A0A2P5Y4H7</accession>
<gene>
    <name evidence="1" type="ORF">ES319_A13G102400v1</name>
    <name evidence="2" type="ORF">GOBAR_AA10141</name>
</gene>
<reference evidence="2 3" key="1">
    <citation type="submission" date="2015-01" db="EMBL/GenBank/DDBJ databases">
        <title>Genome of allotetraploid Gossypium barbadense reveals genomic plasticity and fiber elongation in cotton evolution.</title>
        <authorList>
            <person name="Chen X."/>
            <person name="Liu X."/>
            <person name="Zhao B."/>
            <person name="Zheng H."/>
            <person name="Hu Y."/>
            <person name="Lu G."/>
            <person name="Yang C."/>
            <person name="Chen J."/>
            <person name="Shan C."/>
            <person name="Zhang L."/>
            <person name="Zhou Y."/>
            <person name="Wang L."/>
            <person name="Guo W."/>
            <person name="Bai Y."/>
            <person name="Ruan J."/>
            <person name="Shangguan X."/>
            <person name="Mao Y."/>
            <person name="Jiang J."/>
            <person name="Zhu Y."/>
            <person name="Lei J."/>
            <person name="Kang H."/>
            <person name="Chen S."/>
            <person name="He X."/>
            <person name="Wang R."/>
            <person name="Wang Y."/>
            <person name="Chen J."/>
            <person name="Wang L."/>
            <person name="Yu S."/>
            <person name="Wang B."/>
            <person name="Wei J."/>
            <person name="Song S."/>
            <person name="Lu X."/>
            <person name="Gao Z."/>
            <person name="Gu W."/>
            <person name="Deng X."/>
            <person name="Ma D."/>
            <person name="Wang S."/>
            <person name="Liang W."/>
            <person name="Fang L."/>
            <person name="Cai C."/>
            <person name="Zhu X."/>
            <person name="Zhou B."/>
            <person name="Zhang Y."/>
            <person name="Chen Z."/>
            <person name="Xu S."/>
            <person name="Zhu R."/>
            <person name="Wang S."/>
            <person name="Zhang T."/>
            <person name="Zhao G."/>
        </authorList>
    </citation>
    <scope>NUCLEOTIDE SEQUENCE [LARGE SCALE GENOMIC DNA]</scope>
    <source>
        <strain evidence="3">cv. Xinhai21</strain>
        <tissue evidence="2">Leaf</tissue>
    </source>
</reference>
<evidence type="ECO:0000313" key="2">
    <source>
        <dbReference type="EMBL" id="PPS10503.1"/>
    </source>
</evidence>
<keyword evidence="4" id="KW-1185">Reference proteome</keyword>
<dbReference type="Proteomes" id="UP000239757">
    <property type="component" value="Unassembled WGS sequence"/>
</dbReference>
<dbReference type="OrthoDB" id="815707at2759"/>
<evidence type="ECO:0000313" key="3">
    <source>
        <dbReference type="Proteomes" id="UP000239757"/>
    </source>
</evidence>
<reference evidence="1 4" key="2">
    <citation type="submission" date="2019-06" db="EMBL/GenBank/DDBJ databases">
        <title>WGS assembly of Gossypium barbadense.</title>
        <authorList>
            <person name="Chen Z.J."/>
            <person name="Sreedasyam A."/>
            <person name="Ando A."/>
            <person name="Song Q."/>
            <person name="De L."/>
            <person name="Hulse-Kemp A."/>
            <person name="Ding M."/>
            <person name="Ye W."/>
            <person name="Kirkbride R."/>
            <person name="Jenkins J."/>
            <person name="Plott C."/>
            <person name="Lovell J."/>
            <person name="Lin Y.-M."/>
            <person name="Vaughn R."/>
            <person name="Liu B."/>
            <person name="Li W."/>
            <person name="Simpson S."/>
            <person name="Scheffler B."/>
            <person name="Saski C."/>
            <person name="Grover C."/>
            <person name="Hu G."/>
            <person name="Conover J."/>
            <person name="Carlson J."/>
            <person name="Shu S."/>
            <person name="Boston L."/>
            <person name="Williams M."/>
            <person name="Peterson D."/>
            <person name="Mcgee K."/>
            <person name="Jones D."/>
            <person name="Wendel J."/>
            <person name="Stelly D."/>
            <person name="Grimwood J."/>
            <person name="Schmutz J."/>
        </authorList>
    </citation>
    <scope>NUCLEOTIDE SEQUENCE [LARGE SCALE GENOMIC DNA]</scope>
    <source>
        <strain evidence="1">1400233.01</strain>
    </source>
</reference>
<protein>
    <submittedName>
        <fullName evidence="2">Uncharacterized protein</fullName>
    </submittedName>
</protein>
<sequence length="218" mass="25752">MEESPSNVNHHLRIFATPFFVITQGRQVLRALLVVTVMEETPLIDNYISWFYNCYEEPGSLLDMFHLYPVPHPNYPEETERQLEYDSRYWLSESDPFCGGSYWGDYLFSGSRYGGDDDRCNDPMVNREDCSQREEQYQSSSSYNHEDEFNQLDYDYNPWSYHLYCEEVEEDSYCNYGEEPKTTNGHCTDEVGLCDGIFGYFPCLLRELNEIQQYAVMN</sequence>
<dbReference type="EMBL" id="KZ663715">
    <property type="protein sequence ID" value="PPS10503.1"/>
    <property type="molecule type" value="Genomic_DNA"/>
</dbReference>
<dbReference type="Proteomes" id="UP000327439">
    <property type="component" value="Chromosome A13"/>
</dbReference>
<dbReference type="EMBL" id="CM018214">
    <property type="protein sequence ID" value="KAB2048245.1"/>
    <property type="molecule type" value="Genomic_DNA"/>
</dbReference>
<name>A0A2P5Y4H7_GOSBA</name>
<organism evidence="2 3">
    <name type="scientific">Gossypium barbadense</name>
    <name type="common">Sea Island cotton</name>
    <name type="synonym">Hibiscus barbadensis</name>
    <dbReference type="NCBI Taxonomy" id="3634"/>
    <lineage>
        <taxon>Eukaryota</taxon>
        <taxon>Viridiplantae</taxon>
        <taxon>Streptophyta</taxon>
        <taxon>Embryophyta</taxon>
        <taxon>Tracheophyta</taxon>
        <taxon>Spermatophyta</taxon>
        <taxon>Magnoliopsida</taxon>
        <taxon>eudicotyledons</taxon>
        <taxon>Gunneridae</taxon>
        <taxon>Pentapetalae</taxon>
        <taxon>rosids</taxon>
        <taxon>malvids</taxon>
        <taxon>Malvales</taxon>
        <taxon>Malvaceae</taxon>
        <taxon>Malvoideae</taxon>
        <taxon>Gossypium</taxon>
    </lineage>
</organism>
<dbReference type="AlphaFoldDB" id="A0A2P5Y4H7"/>
<proteinExistence type="predicted"/>
<evidence type="ECO:0000313" key="4">
    <source>
        <dbReference type="Proteomes" id="UP000327439"/>
    </source>
</evidence>